<feature type="region of interest" description="Disordered" evidence="7">
    <location>
        <begin position="294"/>
        <end position="425"/>
    </location>
</feature>
<dbReference type="GO" id="GO:0008270">
    <property type="term" value="F:zinc ion binding"/>
    <property type="evidence" value="ECO:0007669"/>
    <property type="project" value="UniProtKB-KW"/>
</dbReference>
<evidence type="ECO:0000256" key="2">
    <source>
        <dbReference type="ARBA" id="ARBA00008755"/>
    </source>
</evidence>
<feature type="domain" description="FYVE-type" evidence="8">
    <location>
        <begin position="560"/>
        <end position="620"/>
    </location>
</feature>
<dbReference type="Pfam" id="PF01363">
    <property type="entry name" value="FYVE"/>
    <property type="match status" value="1"/>
</dbReference>
<keyword evidence="3" id="KW-0479">Metal-binding</keyword>
<proteinExistence type="inferred from homology"/>
<dbReference type="EMBL" id="CP090896">
    <property type="protein sequence ID" value="ULT82094.1"/>
    <property type="molecule type" value="Genomic_DNA"/>
</dbReference>
<evidence type="ECO:0000313" key="9">
    <source>
        <dbReference type="EMBL" id="ULT82094.1"/>
    </source>
</evidence>
<feature type="compositionally biased region" description="Polar residues" evidence="7">
    <location>
        <begin position="300"/>
        <end position="310"/>
    </location>
</feature>
<dbReference type="PANTHER" id="PTHR46465">
    <property type="entry name" value="LATERAL SIGNALING TARGET PROTEIN 2 HOMOLOG"/>
    <property type="match status" value="1"/>
</dbReference>
<dbReference type="InterPro" id="IPR013083">
    <property type="entry name" value="Znf_RING/FYVE/PHD"/>
</dbReference>
<evidence type="ECO:0000259" key="8">
    <source>
        <dbReference type="PROSITE" id="PS50178"/>
    </source>
</evidence>
<accession>A0AAE8ZSB0</accession>
<dbReference type="PANTHER" id="PTHR46465:SF2">
    <property type="entry name" value="LATERAL SIGNALING TARGET PROTEIN 2 HOMOLOG"/>
    <property type="match status" value="1"/>
</dbReference>
<dbReference type="Proteomes" id="UP000827892">
    <property type="component" value="Chromosome X"/>
</dbReference>
<reference evidence="9 10" key="1">
    <citation type="submission" date="2022-05" db="EMBL/GenBank/DDBJ databases">
        <title>Chromosome-level reference genomes for two strains of Caenorhabditis briggsae: an improved platform for comparative genomics.</title>
        <authorList>
            <person name="Stevens L."/>
            <person name="Andersen E.C."/>
        </authorList>
    </citation>
    <scope>NUCLEOTIDE SEQUENCE [LARGE SCALE GENOMIC DNA]</scope>
    <source>
        <strain evidence="9">QX1410_ONT</strain>
        <tissue evidence="9">Whole-organism</tissue>
    </source>
</reference>
<dbReference type="InterPro" id="IPR017455">
    <property type="entry name" value="Znf_FYVE-rel"/>
</dbReference>
<keyword evidence="4 6" id="KW-0863">Zinc-finger</keyword>
<dbReference type="Gene3D" id="3.30.40.10">
    <property type="entry name" value="Zinc/RING finger domain, C3HC4 (zinc finger)"/>
    <property type="match status" value="1"/>
</dbReference>
<dbReference type="InterPro" id="IPR043269">
    <property type="entry name" value="FYVE_LST2"/>
</dbReference>
<feature type="compositionally biased region" description="Low complexity" evidence="7">
    <location>
        <begin position="345"/>
        <end position="363"/>
    </location>
</feature>
<evidence type="ECO:0000256" key="5">
    <source>
        <dbReference type="ARBA" id="ARBA00022833"/>
    </source>
</evidence>
<evidence type="ECO:0000313" key="10">
    <source>
        <dbReference type="Proteomes" id="UP000827892"/>
    </source>
</evidence>
<name>A0AAE8ZSB0_CAEBR</name>
<dbReference type="InterPro" id="IPR051118">
    <property type="entry name" value="LST-2"/>
</dbReference>
<evidence type="ECO:0000256" key="4">
    <source>
        <dbReference type="ARBA" id="ARBA00022771"/>
    </source>
</evidence>
<evidence type="ECO:0000256" key="6">
    <source>
        <dbReference type="PROSITE-ProRule" id="PRU00091"/>
    </source>
</evidence>
<gene>
    <name evidence="9" type="ORF">L3Y34_011814</name>
</gene>
<protein>
    <recommendedName>
        <fullName evidence="8">FYVE-type domain-containing protein</fullName>
    </recommendedName>
</protein>
<dbReference type="InterPro" id="IPR000306">
    <property type="entry name" value="Znf_FYVE"/>
</dbReference>
<dbReference type="SMART" id="SM00064">
    <property type="entry name" value="FYVE"/>
    <property type="match status" value="1"/>
</dbReference>
<keyword evidence="5" id="KW-0862">Zinc</keyword>
<feature type="compositionally biased region" description="Low complexity" evidence="7">
    <location>
        <begin position="395"/>
        <end position="412"/>
    </location>
</feature>
<comment type="similarity">
    <text evidence="2">Belongs to the lst-2 family.</text>
</comment>
<evidence type="ECO:0000256" key="3">
    <source>
        <dbReference type="ARBA" id="ARBA00022723"/>
    </source>
</evidence>
<organism evidence="9 10">
    <name type="scientific">Caenorhabditis briggsae</name>
    <dbReference type="NCBI Taxonomy" id="6238"/>
    <lineage>
        <taxon>Eukaryota</taxon>
        <taxon>Metazoa</taxon>
        <taxon>Ecdysozoa</taxon>
        <taxon>Nematoda</taxon>
        <taxon>Chromadorea</taxon>
        <taxon>Rhabditida</taxon>
        <taxon>Rhabditina</taxon>
        <taxon>Rhabditomorpha</taxon>
        <taxon>Rhabditoidea</taxon>
        <taxon>Rhabditidae</taxon>
        <taxon>Peloderinae</taxon>
        <taxon>Caenorhabditis</taxon>
    </lineage>
</organism>
<evidence type="ECO:0000256" key="1">
    <source>
        <dbReference type="ARBA" id="ARBA00003580"/>
    </source>
</evidence>
<dbReference type="AlphaFoldDB" id="A0AAE8ZSB0"/>
<feature type="compositionally biased region" description="Acidic residues" evidence="7">
    <location>
        <begin position="373"/>
        <end position="394"/>
    </location>
</feature>
<evidence type="ECO:0000256" key="7">
    <source>
        <dbReference type="SAM" id="MobiDB-lite"/>
    </source>
</evidence>
<dbReference type="PROSITE" id="PS50178">
    <property type="entry name" value="ZF_FYVE"/>
    <property type="match status" value="1"/>
</dbReference>
<sequence>MQSFRKIWNKPRPDDWMPLARFYYADSALNDIASELDSFDGRRDPDRCNALVTRLRVAQDRVLHIITEMLIHLYPREQDRACRDFRIKFPDEILHDTLPGQLWFGAECLSAGSNIIDHETESDLIRPLAKEVTKQLDILRDLLKNQSLRDPSAYNPVIKENLLKFDKLFAEFEYQYVSAMVPVKSVKEHDSQLDVAVLFSEVLSLALEKDLITQDLIDYCDPSVMIAIPRLGIVWGLLVYSEGALNVDVPAENLSEMFRPFYSLLVKIRNLLRILTPVELTRLETVLCKGETAVPEDSSSKLTMSDFRTNATDEEKAKNNQRVWMCDMPSDSTSSLDSDLRDSASEATSLASSGLTSPSSGSEDNLNRMVDKSDEELDDDVIETASSEENESDSNNENVEMVASSGDSSETESNSKENEEDVDEQATLQALAHETAEQLVAIKKKHEKHSKIIIPMQNEPRTLIDPKNLRSRFRSSEDLVHRLFVCIAGVADQLQTNYSSEIRKVLKIILQPSEVIPVYEVVNAQVANNSTEGEETGVEAQETLPLPAFMVYPGVRWVPDEDCEQCTACSMPFNFVRRRHHCRNCGRIFCHKCSCNSISIPEHGYDRKVRVCNLCYVHRLNPFGCNEQSQASENNTGISSVAEQSSAQATSASS</sequence>
<dbReference type="SUPFAM" id="SSF57903">
    <property type="entry name" value="FYVE/PHD zinc finger"/>
    <property type="match status" value="1"/>
</dbReference>
<dbReference type="InterPro" id="IPR011011">
    <property type="entry name" value="Znf_FYVE_PHD"/>
</dbReference>
<comment type="function">
    <text evidence="1">Negative regulator of epidermal growth factor receptor (EGFR) signaling.</text>
</comment>
<dbReference type="CDD" id="cd15731">
    <property type="entry name" value="FYVE_LST2"/>
    <property type="match status" value="1"/>
</dbReference>